<gene>
    <name evidence="1" type="ORF">ACFFU9_01810</name>
</gene>
<accession>A0ABV5F7M7</accession>
<dbReference type="EMBL" id="JBHMFC010000006">
    <property type="protein sequence ID" value="MFB9055466.1"/>
    <property type="molecule type" value="Genomic_DNA"/>
</dbReference>
<name>A0ABV5F7M7_9FLAO</name>
<protein>
    <recommendedName>
        <fullName evidence="3">RiboL-PSP-HEPN domain-containing protein</fullName>
    </recommendedName>
</protein>
<dbReference type="RefSeq" id="WP_379859651.1">
    <property type="nucleotide sequence ID" value="NZ_JBHMFC010000006.1"/>
</dbReference>
<dbReference type="Proteomes" id="UP001589585">
    <property type="component" value="Unassembled WGS sequence"/>
</dbReference>
<organism evidence="1 2">
    <name type="scientific">Mariniflexile ostreae</name>
    <dbReference type="NCBI Taxonomy" id="1520892"/>
    <lineage>
        <taxon>Bacteria</taxon>
        <taxon>Pseudomonadati</taxon>
        <taxon>Bacteroidota</taxon>
        <taxon>Flavobacteriia</taxon>
        <taxon>Flavobacteriales</taxon>
        <taxon>Flavobacteriaceae</taxon>
        <taxon>Mariniflexile</taxon>
    </lineage>
</organism>
<evidence type="ECO:0000313" key="2">
    <source>
        <dbReference type="Proteomes" id="UP001589585"/>
    </source>
</evidence>
<evidence type="ECO:0000313" key="1">
    <source>
        <dbReference type="EMBL" id="MFB9055466.1"/>
    </source>
</evidence>
<comment type="caution">
    <text evidence="1">The sequence shown here is derived from an EMBL/GenBank/DDBJ whole genome shotgun (WGS) entry which is preliminary data.</text>
</comment>
<reference evidence="1 2" key="1">
    <citation type="submission" date="2024-09" db="EMBL/GenBank/DDBJ databases">
        <authorList>
            <person name="Sun Q."/>
            <person name="Mori K."/>
        </authorList>
    </citation>
    <scope>NUCLEOTIDE SEQUENCE [LARGE SCALE GENOMIC DNA]</scope>
    <source>
        <strain evidence="1 2">CECT 8622</strain>
    </source>
</reference>
<evidence type="ECO:0008006" key="3">
    <source>
        <dbReference type="Google" id="ProtNLM"/>
    </source>
</evidence>
<sequence>MTNPYKIHLDQFFEKLLYYRHISGRIDKVFKKEIEMYSSDKATMHFASALIISDWTGPTDNGWELNFHTGISTETTKENYEEEIKNISSRQRCLLYAQSFESFERFLKDCLFNKLERDSEIRDYVISLLPKNQNSVISRRNMPSGDKLFNVLKKVGGKTFKKFTTSNNLDIKFRELWTILSEVRHAVTHNESTIDLVKINKSDHHFDIFNYLFNSKKLSDEKIIIELDYKKFEKLIKRFSEFAFQVFKLISVEEKLEWKK</sequence>
<keyword evidence="2" id="KW-1185">Reference proteome</keyword>
<proteinExistence type="predicted"/>